<dbReference type="Pfam" id="PF07589">
    <property type="entry name" value="PEP-CTERM"/>
    <property type="match status" value="1"/>
</dbReference>
<dbReference type="NCBIfam" id="TIGR02595">
    <property type="entry name" value="PEP_CTERM"/>
    <property type="match status" value="1"/>
</dbReference>
<organism evidence="2 3">
    <name type="scientific">Falsiroseomonas bella</name>
    <dbReference type="NCBI Taxonomy" id="2184016"/>
    <lineage>
        <taxon>Bacteria</taxon>
        <taxon>Pseudomonadati</taxon>
        <taxon>Pseudomonadota</taxon>
        <taxon>Alphaproteobacteria</taxon>
        <taxon>Acetobacterales</taxon>
        <taxon>Roseomonadaceae</taxon>
        <taxon>Falsiroseomonas</taxon>
    </lineage>
</organism>
<dbReference type="Proteomes" id="UP000245765">
    <property type="component" value="Unassembled WGS sequence"/>
</dbReference>
<evidence type="ECO:0000313" key="3">
    <source>
        <dbReference type="Proteomes" id="UP000245765"/>
    </source>
</evidence>
<feature type="domain" description="Ice-binding protein C-terminal" evidence="1">
    <location>
        <begin position="153"/>
        <end position="175"/>
    </location>
</feature>
<evidence type="ECO:0000259" key="1">
    <source>
        <dbReference type="Pfam" id="PF07589"/>
    </source>
</evidence>
<comment type="caution">
    <text evidence="2">The sequence shown here is derived from an EMBL/GenBank/DDBJ whole genome shotgun (WGS) entry which is preliminary data.</text>
</comment>
<keyword evidence="3" id="KW-1185">Reference proteome</keyword>
<dbReference type="EMBL" id="QGNA01000001">
    <property type="protein sequence ID" value="PWS39368.1"/>
    <property type="molecule type" value="Genomic_DNA"/>
</dbReference>
<accession>A0A317FPF7</accession>
<dbReference type="NCBIfam" id="TIGR03370">
    <property type="entry name" value="VPLPA-CTERM"/>
    <property type="match status" value="1"/>
</dbReference>
<dbReference type="AlphaFoldDB" id="A0A317FPF7"/>
<sequence>MFDGDTRTMRSLGIGGQLIAGIPTDRAISELTLIELTFGIFSNHREQMTISLGLDTDGNGSPDAGWTDIGVVRNDEWRDPALPPVTPAPGLTEATLAGTFSNDLTSYIVTITGGPFNLIRFLDSSPAAPGRDGFDIAELRVVSTAGGPDPVNPVPEPASLVLLGAGLVGLGLARRRERRAA</sequence>
<dbReference type="OrthoDB" id="7375647at2"/>
<dbReference type="InterPro" id="IPR013424">
    <property type="entry name" value="Ice-binding_C"/>
</dbReference>
<gene>
    <name evidence="2" type="ORF">DFH01_07840</name>
</gene>
<name>A0A317FPF7_9PROT</name>
<evidence type="ECO:0000313" key="2">
    <source>
        <dbReference type="EMBL" id="PWS39368.1"/>
    </source>
</evidence>
<dbReference type="InterPro" id="IPR022472">
    <property type="entry name" value="VPLPA-CTERM"/>
</dbReference>
<reference evidence="3" key="1">
    <citation type="submission" date="2018-05" db="EMBL/GenBank/DDBJ databases">
        <authorList>
            <person name="Du Z."/>
            <person name="Wang X."/>
        </authorList>
    </citation>
    <scope>NUCLEOTIDE SEQUENCE [LARGE SCALE GENOMIC DNA]</scope>
    <source>
        <strain evidence="3">CQN31</strain>
    </source>
</reference>
<proteinExistence type="predicted"/>
<protein>
    <recommendedName>
        <fullName evidence="1">Ice-binding protein C-terminal domain-containing protein</fullName>
    </recommendedName>
</protein>